<feature type="compositionally biased region" description="Low complexity" evidence="1">
    <location>
        <begin position="47"/>
        <end position="57"/>
    </location>
</feature>
<comment type="caution">
    <text evidence="2">The sequence shown here is derived from an EMBL/GenBank/DDBJ whole genome shotgun (WGS) entry which is preliminary data.</text>
</comment>
<organism evidence="2 3">
    <name type="scientific">Tieghemiomyces parasiticus</name>
    <dbReference type="NCBI Taxonomy" id="78921"/>
    <lineage>
        <taxon>Eukaryota</taxon>
        <taxon>Fungi</taxon>
        <taxon>Fungi incertae sedis</taxon>
        <taxon>Zoopagomycota</taxon>
        <taxon>Kickxellomycotina</taxon>
        <taxon>Dimargaritomycetes</taxon>
        <taxon>Dimargaritales</taxon>
        <taxon>Dimargaritaceae</taxon>
        <taxon>Tieghemiomyces</taxon>
    </lineage>
</organism>
<accession>A0A9W8DQC7</accession>
<keyword evidence="3" id="KW-1185">Reference proteome</keyword>
<reference evidence="2" key="1">
    <citation type="submission" date="2022-07" db="EMBL/GenBank/DDBJ databases">
        <title>Phylogenomic reconstructions and comparative analyses of Kickxellomycotina fungi.</title>
        <authorList>
            <person name="Reynolds N.K."/>
            <person name="Stajich J.E."/>
            <person name="Barry K."/>
            <person name="Grigoriev I.V."/>
            <person name="Crous P."/>
            <person name="Smith M.E."/>
        </authorList>
    </citation>
    <scope>NUCLEOTIDE SEQUENCE</scope>
    <source>
        <strain evidence="2">RSA 861</strain>
    </source>
</reference>
<sequence length="134" mass="14964">MSAHTLVSKLPAPQIRQIYQSLTEIAARWPKDPLPTKATPANATKESTSAVSHPSSSTKTFDALTLEQIEGDIKGFRLLLDNHYKDTNPLTDNLLKPKLGPLFYEDLIQRMDAAAVNPPAPPGFFQRWFRFSSK</sequence>
<protein>
    <submittedName>
        <fullName evidence="2">Uncharacterized protein</fullName>
    </submittedName>
</protein>
<evidence type="ECO:0000256" key="1">
    <source>
        <dbReference type="SAM" id="MobiDB-lite"/>
    </source>
</evidence>
<proteinExistence type="predicted"/>
<dbReference type="Proteomes" id="UP001150569">
    <property type="component" value="Unassembled WGS sequence"/>
</dbReference>
<dbReference type="EMBL" id="JANBPT010000701">
    <property type="protein sequence ID" value="KAJ1914163.1"/>
    <property type="molecule type" value="Genomic_DNA"/>
</dbReference>
<dbReference type="OrthoDB" id="2107880at2759"/>
<feature type="region of interest" description="Disordered" evidence="1">
    <location>
        <begin position="30"/>
        <end position="57"/>
    </location>
</feature>
<gene>
    <name evidence="2" type="ORF">IWQ60_008914</name>
</gene>
<dbReference type="Pfam" id="PF20180">
    <property type="entry name" value="UQCC2_CBP6"/>
    <property type="match status" value="1"/>
</dbReference>
<evidence type="ECO:0000313" key="3">
    <source>
        <dbReference type="Proteomes" id="UP001150569"/>
    </source>
</evidence>
<evidence type="ECO:0000313" key="2">
    <source>
        <dbReference type="EMBL" id="KAJ1914163.1"/>
    </source>
</evidence>
<dbReference type="AlphaFoldDB" id="A0A9W8DQC7"/>
<name>A0A9W8DQC7_9FUNG</name>